<feature type="non-terminal residue" evidence="8">
    <location>
        <position position="1"/>
    </location>
</feature>
<dbReference type="InterPro" id="IPR016181">
    <property type="entry name" value="Acyl_CoA_acyltransferase"/>
</dbReference>
<name>A0A0U1U070_ISOMC</name>
<organism evidence="8">
    <name type="scientific">Isometrus maculatus</name>
    <name type="common">Lesser brown scorpion</name>
    <name type="synonym">Scorpio maculatus</name>
    <dbReference type="NCBI Taxonomy" id="497827"/>
    <lineage>
        <taxon>Eukaryota</taxon>
        <taxon>Metazoa</taxon>
        <taxon>Ecdysozoa</taxon>
        <taxon>Arthropoda</taxon>
        <taxon>Chelicerata</taxon>
        <taxon>Arachnida</taxon>
        <taxon>Scorpiones</taxon>
        <taxon>Buthida</taxon>
        <taxon>Buthoidea</taxon>
        <taxon>Buthidae</taxon>
        <taxon>Isometrus</taxon>
    </lineage>
</organism>
<dbReference type="PANTHER" id="PTHR13355">
    <property type="entry name" value="GLUCOSAMINE 6-PHOSPHATE N-ACETYLTRANSFERASE"/>
    <property type="match status" value="1"/>
</dbReference>
<dbReference type="UniPathway" id="UPA00113">
    <property type="reaction ID" value="UER00529"/>
</dbReference>
<keyword evidence="4 6" id="KW-0012">Acyltransferase</keyword>
<dbReference type="SUPFAM" id="SSF55729">
    <property type="entry name" value="Acyl-CoA N-acyltransferases (Nat)"/>
    <property type="match status" value="1"/>
</dbReference>
<dbReference type="Pfam" id="PF00583">
    <property type="entry name" value="Acetyltransf_1"/>
    <property type="match status" value="1"/>
</dbReference>
<dbReference type="CDD" id="cd04301">
    <property type="entry name" value="NAT_SF"/>
    <property type="match status" value="1"/>
</dbReference>
<dbReference type="InterPro" id="IPR000182">
    <property type="entry name" value="GNAT_dom"/>
</dbReference>
<evidence type="ECO:0000259" key="7">
    <source>
        <dbReference type="PROSITE" id="PS51186"/>
    </source>
</evidence>
<dbReference type="FunFam" id="3.40.630.30:FF:000043">
    <property type="entry name" value="Glucosamine 6-phosphate N-acetyltransferase"/>
    <property type="match status" value="1"/>
</dbReference>
<evidence type="ECO:0000256" key="4">
    <source>
        <dbReference type="ARBA" id="ARBA00023315"/>
    </source>
</evidence>
<dbReference type="EMBL" id="EU252300">
    <property type="protein sequence ID" value="ACD11880.1"/>
    <property type="molecule type" value="mRNA"/>
</dbReference>
<sequence length="201" mass="23176">KNEEMESKDKINGICSENGEDLYSMEILKMVDLEKSKTKFNPPLTVLNPGENLKMRPLSADDYDKGFMLLLSQLTKIGNVTHEEFLQRFYSMKSCSDSYYVTVIEDIKKHIIVGTATLFIEKKFIRQTGLRGRLEDVVVSNEYRGRQLGKLLVDSMRLLAEQLGCYKMTLDCRDQMVKFYSELGFSLEPGNSNVMTLRFHE</sequence>
<protein>
    <recommendedName>
        <fullName evidence="6">Glucosamine 6-phosphate N-acetyltransferase</fullName>
        <ecNumber evidence="6">2.3.1.4</ecNumber>
    </recommendedName>
</protein>
<proteinExistence type="evidence at transcript level"/>
<comment type="pathway">
    <text evidence="1 6">Nucleotide-sugar biosynthesis; UDP-N-acetyl-alpha-D-glucosamine biosynthesis; N-acetyl-alpha-D-glucosamine 1-phosphate from alpha-D-glucosamine 6-phosphate (route I): step 1/2.</text>
</comment>
<reference evidence="8" key="1">
    <citation type="submission" date="2007-10" db="EMBL/GenBank/DDBJ databases">
        <title>Classification and functional annotation of ESTs from venom glands of Isometrus maculatus.</title>
        <authorList>
            <person name="Li W."/>
            <person name="Ma Y."/>
            <person name="Zhao R."/>
            <person name="Cao Z."/>
        </authorList>
    </citation>
    <scope>NUCLEOTIDE SEQUENCE</scope>
    <source>
        <tissue evidence="8">Venom gland</tissue>
    </source>
</reference>
<feature type="domain" description="N-acetyltransferase" evidence="7">
    <location>
        <begin position="53"/>
        <end position="201"/>
    </location>
</feature>
<evidence type="ECO:0000256" key="2">
    <source>
        <dbReference type="ARBA" id="ARBA00006048"/>
    </source>
</evidence>
<dbReference type="EC" id="2.3.1.4" evidence="6"/>
<dbReference type="AlphaFoldDB" id="A0A0U1U070"/>
<dbReference type="GO" id="GO:0006048">
    <property type="term" value="P:UDP-N-acetylglucosamine biosynthetic process"/>
    <property type="evidence" value="ECO:0007669"/>
    <property type="project" value="UniProtKB-UniRule"/>
</dbReference>
<dbReference type="Gene3D" id="3.40.630.30">
    <property type="match status" value="1"/>
</dbReference>
<comment type="similarity">
    <text evidence="2 6">Belongs to the acetyltransferase family. GNA1 subfamily.</text>
</comment>
<evidence type="ECO:0000313" key="8">
    <source>
        <dbReference type="EMBL" id="ACD11880.1"/>
    </source>
</evidence>
<evidence type="ECO:0000256" key="1">
    <source>
        <dbReference type="ARBA" id="ARBA00004832"/>
    </source>
</evidence>
<dbReference type="PANTHER" id="PTHR13355:SF11">
    <property type="entry name" value="GLUCOSAMINE 6-PHOSPHATE N-ACETYLTRANSFERASE"/>
    <property type="match status" value="1"/>
</dbReference>
<dbReference type="InterPro" id="IPR039143">
    <property type="entry name" value="GNPNAT1-like"/>
</dbReference>
<evidence type="ECO:0000256" key="6">
    <source>
        <dbReference type="RuleBase" id="RU365086"/>
    </source>
</evidence>
<comment type="catalytic activity">
    <reaction evidence="5 6">
        <text>D-glucosamine 6-phosphate + acetyl-CoA = N-acetyl-D-glucosamine 6-phosphate + CoA + H(+)</text>
        <dbReference type="Rhea" id="RHEA:10292"/>
        <dbReference type="ChEBI" id="CHEBI:15378"/>
        <dbReference type="ChEBI" id="CHEBI:57287"/>
        <dbReference type="ChEBI" id="CHEBI:57288"/>
        <dbReference type="ChEBI" id="CHEBI:57513"/>
        <dbReference type="ChEBI" id="CHEBI:58725"/>
        <dbReference type="EC" id="2.3.1.4"/>
    </reaction>
</comment>
<dbReference type="GO" id="GO:0004343">
    <property type="term" value="F:glucosamine 6-phosphate N-acetyltransferase activity"/>
    <property type="evidence" value="ECO:0007669"/>
    <property type="project" value="UniProtKB-UniRule"/>
</dbReference>
<keyword evidence="3 6" id="KW-0808">Transferase</keyword>
<evidence type="ECO:0000256" key="5">
    <source>
        <dbReference type="ARBA" id="ARBA00048964"/>
    </source>
</evidence>
<dbReference type="PROSITE" id="PS51186">
    <property type="entry name" value="GNAT"/>
    <property type="match status" value="1"/>
</dbReference>
<accession>A0A0U1U070</accession>
<evidence type="ECO:0000256" key="3">
    <source>
        <dbReference type="ARBA" id="ARBA00022679"/>
    </source>
</evidence>